<keyword evidence="3" id="KW-1185">Reference proteome</keyword>
<feature type="compositionally biased region" description="Pro residues" evidence="1">
    <location>
        <begin position="186"/>
        <end position="200"/>
    </location>
</feature>
<feature type="region of interest" description="Disordered" evidence="1">
    <location>
        <begin position="186"/>
        <end position="208"/>
    </location>
</feature>
<evidence type="ECO:0000313" key="2">
    <source>
        <dbReference type="EMBL" id="KAI6779754.1"/>
    </source>
</evidence>
<evidence type="ECO:0000256" key="1">
    <source>
        <dbReference type="SAM" id="MobiDB-lite"/>
    </source>
</evidence>
<dbReference type="Proteomes" id="UP001055219">
    <property type="component" value="Unassembled WGS sequence"/>
</dbReference>
<accession>A0A9P9XXN8</accession>
<dbReference type="AlphaFoldDB" id="A0A9P9XXN8"/>
<dbReference type="EMBL" id="JAGIXG020000042">
    <property type="protein sequence ID" value="KAI6779754.1"/>
    <property type="molecule type" value="Genomic_DNA"/>
</dbReference>
<dbReference type="OrthoDB" id="10355848at2759"/>
<reference evidence="2" key="1">
    <citation type="journal article" date="2021" name="J Fungi (Basel)">
        <title>Genomic and Metabolomic Analyses of the Marine Fungus Emericellopsis cladophorae: Insights into Saltwater Adaptability Mechanisms and Its Biosynthetic Potential.</title>
        <authorList>
            <person name="Goncalves M.F.M."/>
            <person name="Hilario S."/>
            <person name="Van de Peer Y."/>
            <person name="Esteves A.C."/>
            <person name="Alves A."/>
        </authorList>
    </citation>
    <scope>NUCLEOTIDE SEQUENCE</scope>
    <source>
        <strain evidence="2">MUM 19.33</strain>
    </source>
</reference>
<feature type="region of interest" description="Disordered" evidence="1">
    <location>
        <begin position="98"/>
        <end position="153"/>
    </location>
</feature>
<name>A0A9P9XXN8_9HYPO</name>
<comment type="caution">
    <text evidence="2">The sequence shown here is derived from an EMBL/GenBank/DDBJ whole genome shotgun (WGS) entry which is preliminary data.</text>
</comment>
<feature type="compositionally biased region" description="Basic and acidic residues" evidence="1">
    <location>
        <begin position="130"/>
        <end position="143"/>
    </location>
</feature>
<sequence length="307" mass="33191">MPKASPPYTPDYKSLISENCHILYKRPASHFVLATIHGPDAKTSTPWESSITLKAYGGFRSPLLSGYGHTLVESLQDLHLASSEALAKHINQKSWAIVGEDDETSEDDDDDELDELESVSSFSSASTFHNDAKATKGKREPSGTKHTCPLSAPGPSPGFPIFCMPEPTHGSFEKVNRRFPVVTGPPVPVSSPPHAPPPGGVPSNVSAPPPRIVRCPKLTKITVKDESNFSYSFVEMVPHLWDQVTQAAMKEYALNKRGPRPAGVNAKVTWVVEGGIKTGLKCVLRDLSPVVRGGLGMVEFVVEVSDK</sequence>
<dbReference type="RefSeq" id="XP_051360610.1">
    <property type="nucleotide sequence ID" value="XM_051508323.1"/>
</dbReference>
<protein>
    <submittedName>
        <fullName evidence="2">Uncharacterized protein</fullName>
    </submittedName>
</protein>
<reference evidence="2" key="2">
    <citation type="submission" date="2022-07" db="EMBL/GenBank/DDBJ databases">
        <authorList>
            <person name="Goncalves M.F.M."/>
            <person name="Hilario S."/>
            <person name="Van De Peer Y."/>
            <person name="Esteves A.C."/>
            <person name="Alves A."/>
        </authorList>
    </citation>
    <scope>NUCLEOTIDE SEQUENCE</scope>
    <source>
        <strain evidence="2">MUM 19.33</strain>
    </source>
</reference>
<feature type="compositionally biased region" description="Acidic residues" evidence="1">
    <location>
        <begin position="99"/>
        <end position="117"/>
    </location>
</feature>
<proteinExistence type="predicted"/>
<organism evidence="2 3">
    <name type="scientific">Emericellopsis cladophorae</name>
    <dbReference type="NCBI Taxonomy" id="2686198"/>
    <lineage>
        <taxon>Eukaryota</taxon>
        <taxon>Fungi</taxon>
        <taxon>Dikarya</taxon>
        <taxon>Ascomycota</taxon>
        <taxon>Pezizomycotina</taxon>
        <taxon>Sordariomycetes</taxon>
        <taxon>Hypocreomycetidae</taxon>
        <taxon>Hypocreales</taxon>
        <taxon>Bionectriaceae</taxon>
        <taxon>Emericellopsis</taxon>
    </lineage>
</organism>
<dbReference type="GeneID" id="75832267"/>
<evidence type="ECO:0000313" key="3">
    <source>
        <dbReference type="Proteomes" id="UP001055219"/>
    </source>
</evidence>
<gene>
    <name evidence="2" type="ORF">J7T54_005784</name>
</gene>